<dbReference type="InterPro" id="IPR056624">
    <property type="entry name" value="WH_CYT4"/>
</dbReference>
<name>A0A446B8P7_9PEZI</name>
<evidence type="ECO:0000259" key="2">
    <source>
        <dbReference type="SMART" id="SM00955"/>
    </source>
</evidence>
<dbReference type="PANTHER" id="PTHR23355:SF65">
    <property type="entry name" value="EXORIBONUCLEASE CYT-4, PUTATIVE (AFU_ORTHOLOGUE AFUA_7G01550)-RELATED"/>
    <property type="match status" value="1"/>
</dbReference>
<sequence length="1104" mass="121309">MLRRSSQSYYTQYICWRCLCLGPAAEVSRARPRILARHSQGGLLPQHHHQHQCRSLSTADQSPASAPEQLTLDDLDAASRRARQLRSDSLESGIRQRLRKWEAENPAPAVALLRDEPASGDAANVLTKSRSEFEFKLEVAADDEDAARPHFDELDNGVDLGQASALQAGDLVEVASGAGKIRLLAVCLGNFNGQLHFYTNTGKWFTSRTLSTGFVVKNFVQDPAELRAVVDAIPSLSPSSTVLNELQDLNAGPSRDLAASLIRKMHTFQSAARLVHQTYVERLSRAHSQLGSAERLLSLREIADALLPASLKRNKGVFPPEALYAVYSVVEEDDVAFRALDRAPRRDGSCVFLLHSAEVQENVRLVEQLVRDYYESISGHSTPLSATGVATGVAAKLDAFLQEARNLIDQARTERPWLPHGMVGPCQKDGSAPSELHVPRWSETSLSIIKFMQHWAASSGFRPGSRCHWIGASILRAVRRYEDALLDHSTGWTFLQEIGWIPPWDLRARHALRLPALPLHRHPALLPPPGPESAGLSLAPDRLAHLRQDFARSTVYCIDSADTLDVDDGISLEPLGNGEHWIHVHVADPASRILPDSPLAAQAASRVQTSYLGGFNLRMLDGDHVREAFSLGPNQPCLTFSARVSETGQLLDSKVTPGVLRDVVYITPEDASSICDDADSSSVPTTVLEVGIPPPKDTAPVRRMTAAKELSRQQRAELRTLSKLATALQHTRLANGAIPYHLPRPQAKVSMHAVAPAASSDGSAFYRGDPYIHVSYAGQGSPLVNSLMQLAGEVAARWCYERDIPVPYRVQRVSSQNLDALRAFNQDVFYPQLLAGKRPSAEDWHTLRSLSGGHDVSTTPAPNLAMGLDLYTKVTSPLRRYPDLLVHWQIEAALLEEHRRGESLVVRKFHGAGAGAGTDGTATAHESTPPAKGKATKDSRNWLPFSQKQLEDNVLPQVRIRERHAKLLDQVDGNSQWILQALVRAWRFGEGSTQLPRSFLFTVVDVVGKRAAKGHIDWFDRPAMVDLEGLAGVVRIGNVRPGDVFKAELADVNVHTNQIRLKLLEKVQGMEGNKLRIQSMLDSTPFVASSEGFFDAENLYDTGG</sequence>
<evidence type="ECO:0000313" key="4">
    <source>
        <dbReference type="Proteomes" id="UP000289323"/>
    </source>
</evidence>
<dbReference type="Pfam" id="PF23216">
    <property type="entry name" value="WHD_CYT4"/>
    <property type="match status" value="1"/>
</dbReference>
<feature type="region of interest" description="Disordered" evidence="1">
    <location>
        <begin position="915"/>
        <end position="939"/>
    </location>
</feature>
<dbReference type="EMBL" id="OUUZ01000001">
    <property type="protein sequence ID" value="SPQ18883.1"/>
    <property type="molecule type" value="Genomic_DNA"/>
</dbReference>
<evidence type="ECO:0000256" key="1">
    <source>
        <dbReference type="SAM" id="MobiDB-lite"/>
    </source>
</evidence>
<gene>
    <name evidence="3" type="ORF">TT172_LOCUS1302</name>
</gene>
<feature type="region of interest" description="Disordered" evidence="1">
    <location>
        <begin position="42"/>
        <end position="73"/>
    </location>
</feature>
<dbReference type="InterPro" id="IPR050180">
    <property type="entry name" value="RNR_Ribonuclease"/>
</dbReference>
<dbReference type="SMART" id="SM00955">
    <property type="entry name" value="RNB"/>
    <property type="match status" value="1"/>
</dbReference>
<protein>
    <submittedName>
        <fullName evidence="3">00e3da3a-ada7-458e-8ccd-20ab646053de</fullName>
    </submittedName>
</protein>
<dbReference type="InterPro" id="IPR056625">
    <property type="entry name" value="SH3_CYT4"/>
</dbReference>
<dbReference type="SUPFAM" id="SSF50249">
    <property type="entry name" value="Nucleic acid-binding proteins"/>
    <property type="match status" value="1"/>
</dbReference>
<accession>A0A446B8P7</accession>
<proteinExistence type="predicted"/>
<dbReference type="GO" id="GO:0000932">
    <property type="term" value="C:P-body"/>
    <property type="evidence" value="ECO:0007669"/>
    <property type="project" value="TreeGrafter"/>
</dbReference>
<dbReference type="GO" id="GO:0003723">
    <property type="term" value="F:RNA binding"/>
    <property type="evidence" value="ECO:0007669"/>
    <property type="project" value="InterPro"/>
</dbReference>
<dbReference type="Proteomes" id="UP000289323">
    <property type="component" value="Unassembled WGS sequence"/>
</dbReference>
<dbReference type="GO" id="GO:0006402">
    <property type="term" value="P:mRNA catabolic process"/>
    <property type="evidence" value="ECO:0007669"/>
    <property type="project" value="TreeGrafter"/>
</dbReference>
<dbReference type="AlphaFoldDB" id="A0A446B8P7"/>
<dbReference type="PANTHER" id="PTHR23355">
    <property type="entry name" value="RIBONUCLEASE"/>
    <property type="match status" value="1"/>
</dbReference>
<dbReference type="Pfam" id="PF00773">
    <property type="entry name" value="RNB"/>
    <property type="match status" value="1"/>
</dbReference>
<dbReference type="InterPro" id="IPR001900">
    <property type="entry name" value="RNase_II/R"/>
</dbReference>
<dbReference type="InterPro" id="IPR012340">
    <property type="entry name" value="NA-bd_OB-fold"/>
</dbReference>
<feature type="domain" description="RNB" evidence="2">
    <location>
        <begin position="547"/>
        <end position="896"/>
    </location>
</feature>
<feature type="compositionally biased region" description="Polar residues" evidence="1">
    <location>
        <begin position="53"/>
        <end position="64"/>
    </location>
</feature>
<evidence type="ECO:0000313" key="3">
    <source>
        <dbReference type="EMBL" id="SPQ18883.1"/>
    </source>
</evidence>
<dbReference type="Pfam" id="PF25522">
    <property type="entry name" value="OB_cyt-4"/>
    <property type="match status" value="1"/>
</dbReference>
<dbReference type="GO" id="GO:0000175">
    <property type="term" value="F:3'-5'-RNA exonuclease activity"/>
    <property type="evidence" value="ECO:0007669"/>
    <property type="project" value="TreeGrafter"/>
</dbReference>
<dbReference type="Pfam" id="PF23214">
    <property type="entry name" value="SH3_CYT4"/>
    <property type="match status" value="1"/>
</dbReference>
<dbReference type="InterPro" id="IPR057912">
    <property type="entry name" value="OB_CYT4_C"/>
</dbReference>
<organism evidence="3 4">
    <name type="scientific">Thermothielavioides terrestris</name>
    <dbReference type="NCBI Taxonomy" id="2587410"/>
    <lineage>
        <taxon>Eukaryota</taxon>
        <taxon>Fungi</taxon>
        <taxon>Dikarya</taxon>
        <taxon>Ascomycota</taxon>
        <taxon>Pezizomycotina</taxon>
        <taxon>Sordariomycetes</taxon>
        <taxon>Sordariomycetidae</taxon>
        <taxon>Sordariales</taxon>
        <taxon>Chaetomiaceae</taxon>
        <taxon>Thermothielavioides</taxon>
    </lineage>
</organism>
<reference evidence="3 4" key="1">
    <citation type="submission" date="2018-04" db="EMBL/GenBank/DDBJ databases">
        <authorList>
            <person name="Huttner S."/>
            <person name="Dainat J."/>
        </authorList>
    </citation>
    <scope>NUCLEOTIDE SEQUENCE [LARGE SCALE GENOMIC DNA]</scope>
</reference>